<dbReference type="GO" id="GO:0008879">
    <property type="term" value="F:glucose-1-phosphate thymidylyltransferase activity"/>
    <property type="evidence" value="ECO:0007669"/>
    <property type="project" value="UniProtKB-EC"/>
</dbReference>
<dbReference type="EMBL" id="JDVG02000032">
    <property type="protein sequence ID" value="KFB74467.1"/>
    <property type="molecule type" value="Genomic_DNA"/>
</dbReference>
<dbReference type="Gene3D" id="3.90.550.10">
    <property type="entry name" value="Spore Coat Polysaccharide Biosynthesis Protein SpsA, Chain A"/>
    <property type="match status" value="1"/>
</dbReference>
<sequence>MIDTAVILAAGRGTRLEALGTQIPKGFIRLGERPIVEESIIRLRRAGISRIIIVTGHLDEHYRDLAARLGSGIERVHNPLFSESGSMHSLYAARDLLTDSDFLLLESDLTFEQRALSAVLEHAGTDVLLCSGTSASGDEVYVEADGNRLVNVSKRRADLGGAVIGELVGITRVSAPLYRGMLASAEAHFRNSLRLEYEHALVAAGCDRAVDCLLVDNLLWAEIDDAHQLERAAQYIYPHIVSREHGLAD</sequence>
<gene>
    <name evidence="5" type="primary">rmlA_1</name>
    <name evidence="5" type="ORF">AW09_000233</name>
</gene>
<proteinExistence type="predicted"/>
<evidence type="ECO:0000313" key="6">
    <source>
        <dbReference type="Proteomes" id="UP000020077"/>
    </source>
</evidence>
<reference evidence="5 6" key="1">
    <citation type="submission" date="2014-02" db="EMBL/GenBank/DDBJ databases">
        <title>Expanding our view of genomic diversity in Candidatus Accumulibacter clades.</title>
        <authorList>
            <person name="Skennerton C.T."/>
            <person name="Barr J.J."/>
            <person name="Slater F.R."/>
            <person name="Bond P.L."/>
            <person name="Tyson G.W."/>
        </authorList>
    </citation>
    <scope>NUCLEOTIDE SEQUENCE [LARGE SCALE GENOMIC DNA]</scope>
    <source>
        <strain evidence="6">BA-91</strain>
    </source>
</reference>
<keyword evidence="2 5" id="KW-0548">Nucleotidyltransferase</keyword>
<evidence type="ECO:0000256" key="2">
    <source>
        <dbReference type="ARBA" id="ARBA00022695"/>
    </source>
</evidence>
<dbReference type="InterPro" id="IPR029044">
    <property type="entry name" value="Nucleotide-diphossugar_trans"/>
</dbReference>
<keyword evidence="1 5" id="KW-0808">Transferase</keyword>
<dbReference type="InterPro" id="IPR050065">
    <property type="entry name" value="GlmU-like"/>
</dbReference>
<dbReference type="InterPro" id="IPR025877">
    <property type="entry name" value="MobA-like_NTP_Trfase"/>
</dbReference>
<protein>
    <submittedName>
        <fullName evidence="5">Glucose-1-phosphate thymidylyltransferase</fullName>
        <ecNumber evidence="5">2.7.7.24</ecNumber>
    </submittedName>
</protein>
<evidence type="ECO:0000259" key="4">
    <source>
        <dbReference type="Pfam" id="PF12804"/>
    </source>
</evidence>
<comment type="caution">
    <text evidence="5">The sequence shown here is derived from an EMBL/GenBank/DDBJ whole genome shotgun (WGS) entry which is preliminary data.</text>
</comment>
<evidence type="ECO:0000313" key="5">
    <source>
        <dbReference type="EMBL" id="KFB74467.1"/>
    </source>
</evidence>
<evidence type="ECO:0000256" key="3">
    <source>
        <dbReference type="ARBA" id="ARBA00022842"/>
    </source>
</evidence>
<evidence type="ECO:0000256" key="1">
    <source>
        <dbReference type="ARBA" id="ARBA00022679"/>
    </source>
</evidence>
<dbReference type="PANTHER" id="PTHR43584">
    <property type="entry name" value="NUCLEOTIDYL TRANSFERASE"/>
    <property type="match status" value="1"/>
</dbReference>
<organism evidence="5 6">
    <name type="scientific">Candidatus Accumulibacter phosphatis</name>
    <dbReference type="NCBI Taxonomy" id="327160"/>
    <lineage>
        <taxon>Bacteria</taxon>
        <taxon>Pseudomonadati</taxon>
        <taxon>Pseudomonadota</taxon>
        <taxon>Betaproteobacteria</taxon>
        <taxon>Candidatus Accumulibacter</taxon>
    </lineage>
</organism>
<feature type="domain" description="MobA-like NTP transferase" evidence="4">
    <location>
        <begin position="5"/>
        <end position="126"/>
    </location>
</feature>
<dbReference type="EC" id="2.7.7.24" evidence="5"/>
<dbReference type="AlphaFoldDB" id="A0A080LZQ5"/>
<dbReference type="PANTHER" id="PTHR43584:SF5">
    <property type="entry name" value="PROTEIN LICC"/>
    <property type="match status" value="1"/>
</dbReference>
<keyword evidence="3" id="KW-0460">Magnesium</keyword>
<accession>A0A080LZQ5</accession>
<dbReference type="Pfam" id="PF12804">
    <property type="entry name" value="NTP_transf_3"/>
    <property type="match status" value="1"/>
</dbReference>
<name>A0A080LZQ5_9PROT</name>
<dbReference type="Proteomes" id="UP000020077">
    <property type="component" value="Unassembled WGS sequence"/>
</dbReference>
<dbReference type="CDD" id="cd02523">
    <property type="entry name" value="PC_cytidylyltransferase"/>
    <property type="match status" value="1"/>
</dbReference>
<dbReference type="SUPFAM" id="SSF53448">
    <property type="entry name" value="Nucleotide-diphospho-sugar transferases"/>
    <property type="match status" value="1"/>
</dbReference>